<sequence length="75" mass="7932">MSNPTTYAAIPGTVVTAQPTAHASETQPFARPAQDPPKRKCSCCQPCCFVAALCVCLVKFCGAICDCDDGDEFDD</sequence>
<dbReference type="CTD" id="9817437"/>
<dbReference type="EMBL" id="DS268438">
    <property type="protein sequence ID" value="EFO99572.1"/>
    <property type="molecule type" value="Genomic_DNA"/>
</dbReference>
<evidence type="ECO:0000313" key="4">
    <source>
        <dbReference type="Proteomes" id="UP000483820"/>
    </source>
</evidence>
<reference evidence="1" key="1">
    <citation type="submission" date="2007-07" db="EMBL/GenBank/DDBJ databases">
        <title>PCAP assembly of the Caenorhabditis remanei genome.</title>
        <authorList>
            <consortium name="The Caenorhabditis remanei Sequencing Consortium"/>
            <person name="Wilson R.K."/>
        </authorList>
    </citation>
    <scope>NUCLEOTIDE SEQUENCE [LARGE SCALE GENOMIC DNA]</scope>
    <source>
        <strain evidence="1">PB4641</strain>
    </source>
</reference>
<dbReference type="GeneID" id="9817437"/>
<dbReference type="RefSeq" id="XP_003105654.1">
    <property type="nucleotide sequence ID" value="XM_003105606.1"/>
</dbReference>
<reference evidence="2 4" key="2">
    <citation type="submission" date="2019-12" db="EMBL/GenBank/DDBJ databases">
        <title>Chromosome-level assembly of the Caenorhabditis remanei genome.</title>
        <authorList>
            <person name="Teterina A.A."/>
            <person name="Willis J.H."/>
            <person name="Phillips P.C."/>
        </authorList>
    </citation>
    <scope>NUCLEOTIDE SEQUENCE [LARGE SCALE GENOMIC DNA]</scope>
    <source>
        <strain evidence="2 4">PX506</strain>
        <tissue evidence="2">Whole organism</tissue>
    </source>
</reference>
<dbReference type="KEGG" id="crq:GCK72_025834"/>
<evidence type="ECO:0000313" key="1">
    <source>
        <dbReference type="EMBL" id="EFO99572.1"/>
    </source>
</evidence>
<dbReference type="Proteomes" id="UP000483820">
    <property type="component" value="Chromosome X"/>
</dbReference>
<evidence type="ECO:0000313" key="2">
    <source>
        <dbReference type="EMBL" id="KAF1749366.1"/>
    </source>
</evidence>
<proteinExistence type="predicted"/>
<keyword evidence="3" id="KW-1185">Reference proteome</keyword>
<dbReference type="Proteomes" id="UP000008281">
    <property type="component" value="Unassembled WGS sequence"/>
</dbReference>
<organism evidence="3">
    <name type="scientific">Caenorhabditis remanei</name>
    <name type="common">Caenorhabditis vulgaris</name>
    <dbReference type="NCBI Taxonomy" id="31234"/>
    <lineage>
        <taxon>Eukaryota</taxon>
        <taxon>Metazoa</taxon>
        <taxon>Ecdysozoa</taxon>
        <taxon>Nematoda</taxon>
        <taxon>Chromadorea</taxon>
        <taxon>Rhabditida</taxon>
        <taxon>Rhabditina</taxon>
        <taxon>Rhabditomorpha</taxon>
        <taxon>Rhabditoidea</taxon>
        <taxon>Rhabditidae</taxon>
        <taxon>Peloderinae</taxon>
        <taxon>Caenorhabditis</taxon>
    </lineage>
</organism>
<dbReference type="HOGENOM" id="CLU_197011_0_0_1"/>
<name>E3MEA5_CAERE</name>
<accession>E3MEA5</accession>
<dbReference type="AlphaFoldDB" id="E3MEA5"/>
<protein>
    <submittedName>
        <fullName evidence="1">Uncharacterized protein</fullName>
    </submittedName>
</protein>
<dbReference type="EMBL" id="WUAV01000006">
    <property type="protein sequence ID" value="KAF1749366.1"/>
    <property type="molecule type" value="Genomic_DNA"/>
</dbReference>
<dbReference type="OMA" id="GAVCECN"/>
<evidence type="ECO:0000313" key="3">
    <source>
        <dbReference type="Proteomes" id="UP000008281"/>
    </source>
</evidence>
<gene>
    <name evidence="1" type="ORF">CRE_22357</name>
    <name evidence="2" type="ORF">GCK72_025834</name>
</gene>